<gene>
    <name evidence="1" type="ORF">HIJ39_11440</name>
</gene>
<accession>A0A7Y0L5A5</accession>
<dbReference type="RefSeq" id="WP_169099781.1">
    <property type="nucleotide sequence ID" value="NZ_JABBVZ010000036.1"/>
</dbReference>
<dbReference type="Proteomes" id="UP000533476">
    <property type="component" value="Unassembled WGS sequence"/>
</dbReference>
<proteinExistence type="predicted"/>
<sequence length="112" mass="12841">MVKVRSVQWHDEAWEVRFEIKEGVYRLEDYPVRITHLGHYEVEGFSEHVAVVATGLLRSHMRRGAVPPHAVVVNWSRVLKLTHGASQDVHEAIQRIEESRAKTLDSAVSSQF</sequence>
<evidence type="ECO:0000313" key="1">
    <source>
        <dbReference type="EMBL" id="NMP22961.1"/>
    </source>
</evidence>
<keyword evidence="2" id="KW-1185">Reference proteome</keyword>
<name>A0A7Y0L5A5_9FIRM</name>
<evidence type="ECO:0000313" key="2">
    <source>
        <dbReference type="Proteomes" id="UP000533476"/>
    </source>
</evidence>
<comment type="caution">
    <text evidence="1">The sequence shown here is derived from an EMBL/GenBank/DDBJ whole genome shotgun (WGS) entry which is preliminary data.</text>
</comment>
<dbReference type="EMBL" id="JABBVZ010000036">
    <property type="protein sequence ID" value="NMP22961.1"/>
    <property type="molecule type" value="Genomic_DNA"/>
</dbReference>
<organism evidence="1 2">
    <name type="scientific">Sulfobacillus harzensis</name>
    <dbReference type="NCBI Taxonomy" id="2729629"/>
    <lineage>
        <taxon>Bacteria</taxon>
        <taxon>Bacillati</taxon>
        <taxon>Bacillota</taxon>
        <taxon>Clostridia</taxon>
        <taxon>Eubacteriales</taxon>
        <taxon>Clostridiales Family XVII. Incertae Sedis</taxon>
        <taxon>Sulfobacillus</taxon>
    </lineage>
</organism>
<dbReference type="AlphaFoldDB" id="A0A7Y0L5A5"/>
<protein>
    <submittedName>
        <fullName evidence="1">Uncharacterized protein</fullName>
    </submittedName>
</protein>
<reference evidence="1 2" key="1">
    <citation type="submission" date="2020-04" db="EMBL/GenBank/DDBJ databases">
        <authorList>
            <person name="Zhang R."/>
            <person name="Schippers A."/>
        </authorList>
    </citation>
    <scope>NUCLEOTIDE SEQUENCE [LARGE SCALE GENOMIC DNA]</scope>
    <source>
        <strain evidence="1 2">DSM 109850</strain>
    </source>
</reference>